<name>A0ABY5IWT6_9FLAO</name>
<organism evidence="1 2">
    <name type="scientific">Flavobacterium cerinum</name>
    <dbReference type="NCBI Taxonomy" id="2502784"/>
    <lineage>
        <taxon>Bacteria</taxon>
        <taxon>Pseudomonadati</taxon>
        <taxon>Bacteroidota</taxon>
        <taxon>Flavobacteriia</taxon>
        <taxon>Flavobacteriales</taxon>
        <taxon>Flavobacteriaceae</taxon>
        <taxon>Flavobacterium</taxon>
    </lineage>
</organism>
<protein>
    <submittedName>
        <fullName evidence="1">DUF4252 domain-containing protein</fullName>
    </submittedName>
</protein>
<evidence type="ECO:0000313" key="2">
    <source>
        <dbReference type="Proteomes" id="UP001059844"/>
    </source>
</evidence>
<keyword evidence="2" id="KW-1185">Reference proteome</keyword>
<evidence type="ECO:0000313" key="1">
    <source>
        <dbReference type="EMBL" id="UUC47274.1"/>
    </source>
</evidence>
<accession>A0ABY5IWT6</accession>
<dbReference type="RefSeq" id="WP_256552906.1">
    <property type="nucleotide sequence ID" value="NZ_CP101751.1"/>
</dbReference>
<proteinExistence type="predicted"/>
<dbReference type="InterPro" id="IPR025348">
    <property type="entry name" value="DUF4252"/>
</dbReference>
<dbReference type="PROSITE" id="PS51257">
    <property type="entry name" value="PROKAR_LIPOPROTEIN"/>
    <property type="match status" value="1"/>
</dbReference>
<gene>
    <name evidence="1" type="ORF">NOX80_08755</name>
</gene>
<dbReference type="Pfam" id="PF14060">
    <property type="entry name" value="DUF4252"/>
    <property type="match status" value="1"/>
</dbReference>
<sequence length="179" mass="19955">MKKIGILLAALSLSLAGCESKPSLQKYFVENSEKKEFIAVDVSPSILNTDKVTLSAEEKEALESFKKMNVLAFKADAKNEKEFEAERTKVKEILKDEEYQELIKVGNGKEGGAIYFVGDTDHVSEFVLYGSKKENGFAVVRILGENMNPNHVMSLLGLLKKGNIDMEQLKPLQQLMVKP</sequence>
<reference evidence="1" key="1">
    <citation type="submission" date="2022-07" db="EMBL/GenBank/DDBJ databases">
        <title>Isolation, identification, and degradation of a PFOSA degrading strain from sewage treatment plant.</title>
        <authorList>
            <person name="Zhang L."/>
            <person name="Huo Y."/>
        </authorList>
    </citation>
    <scope>NUCLEOTIDE SEQUENCE</scope>
    <source>
        <strain evidence="1">C1</strain>
    </source>
</reference>
<dbReference type="EMBL" id="CP101751">
    <property type="protein sequence ID" value="UUC47274.1"/>
    <property type="molecule type" value="Genomic_DNA"/>
</dbReference>
<dbReference type="Proteomes" id="UP001059844">
    <property type="component" value="Chromosome"/>
</dbReference>